<dbReference type="InterPro" id="IPR029063">
    <property type="entry name" value="SAM-dependent_MTases_sf"/>
</dbReference>
<accession>A0ABS4SGM3</accession>
<gene>
    <name evidence="1" type="ORF">J2851_001098</name>
</gene>
<dbReference type="GO" id="GO:0008168">
    <property type="term" value="F:methyltransferase activity"/>
    <property type="evidence" value="ECO:0007669"/>
    <property type="project" value="UniProtKB-KW"/>
</dbReference>
<sequence length="209" mass="23984">MPENDLSRYARLDDFLRKIRKDVYPEPQHPMHTTITQRMIDHLFGKYPEANGRILDVGCGQGAALEEFRKRGAQPVGIALGEDCEICRANGFDVHEMDQSFLDFPDRSFDTVWCRHALEHSVLPHFTLHGFHRVLRPGGYLYVEVPAPDTACRHQENQNHYSVMGPSMWVELIKRNGFALLDAISIDFETGMGPDVYHSFIAQKMRDPE</sequence>
<name>A0ABS4SGM3_9PROT</name>
<dbReference type="PANTHER" id="PTHR43861:SF1">
    <property type="entry name" value="TRANS-ACONITATE 2-METHYLTRANSFERASE"/>
    <property type="match status" value="1"/>
</dbReference>
<dbReference type="GO" id="GO:0032259">
    <property type="term" value="P:methylation"/>
    <property type="evidence" value="ECO:0007669"/>
    <property type="project" value="UniProtKB-KW"/>
</dbReference>
<keyword evidence="1" id="KW-0808">Transferase</keyword>
<comment type="caution">
    <text evidence="1">The sequence shown here is derived from an EMBL/GenBank/DDBJ whole genome shotgun (WGS) entry which is preliminary data.</text>
</comment>
<dbReference type="Proteomes" id="UP000781958">
    <property type="component" value="Unassembled WGS sequence"/>
</dbReference>
<protein>
    <submittedName>
        <fullName evidence="1">SAM-dependent methyltransferase</fullName>
    </submittedName>
</protein>
<evidence type="ECO:0000313" key="1">
    <source>
        <dbReference type="EMBL" id="MBP2291349.1"/>
    </source>
</evidence>
<dbReference type="RefSeq" id="WP_209764781.1">
    <property type="nucleotide sequence ID" value="NZ_JAGINP010000003.1"/>
</dbReference>
<proteinExistence type="predicted"/>
<dbReference type="Gene3D" id="3.40.50.150">
    <property type="entry name" value="Vaccinia Virus protein VP39"/>
    <property type="match status" value="1"/>
</dbReference>
<evidence type="ECO:0000313" key="2">
    <source>
        <dbReference type="Proteomes" id="UP000781958"/>
    </source>
</evidence>
<dbReference type="EMBL" id="JAGINP010000003">
    <property type="protein sequence ID" value="MBP2291349.1"/>
    <property type="molecule type" value="Genomic_DNA"/>
</dbReference>
<keyword evidence="2" id="KW-1185">Reference proteome</keyword>
<dbReference type="PANTHER" id="PTHR43861">
    <property type="entry name" value="TRANS-ACONITATE 2-METHYLTRANSFERASE-RELATED"/>
    <property type="match status" value="1"/>
</dbReference>
<organism evidence="1 2">
    <name type="scientific">Azospirillum rugosum</name>
    <dbReference type="NCBI Taxonomy" id="416170"/>
    <lineage>
        <taxon>Bacteria</taxon>
        <taxon>Pseudomonadati</taxon>
        <taxon>Pseudomonadota</taxon>
        <taxon>Alphaproteobacteria</taxon>
        <taxon>Rhodospirillales</taxon>
        <taxon>Azospirillaceae</taxon>
        <taxon>Azospirillum</taxon>
    </lineage>
</organism>
<keyword evidence="1" id="KW-0489">Methyltransferase</keyword>
<dbReference type="CDD" id="cd02440">
    <property type="entry name" value="AdoMet_MTases"/>
    <property type="match status" value="1"/>
</dbReference>
<reference evidence="1 2" key="1">
    <citation type="submission" date="2021-03" db="EMBL/GenBank/DDBJ databases">
        <title>Genomic Encyclopedia of Type Strains, Phase III (KMG-III): the genomes of soil and plant-associated and newly described type strains.</title>
        <authorList>
            <person name="Whitman W."/>
        </authorList>
    </citation>
    <scope>NUCLEOTIDE SEQUENCE [LARGE SCALE GENOMIC DNA]</scope>
    <source>
        <strain evidence="1 2">IMMIB AFH-6</strain>
    </source>
</reference>
<dbReference type="Pfam" id="PF13489">
    <property type="entry name" value="Methyltransf_23"/>
    <property type="match status" value="1"/>
</dbReference>
<dbReference type="SUPFAM" id="SSF53335">
    <property type="entry name" value="S-adenosyl-L-methionine-dependent methyltransferases"/>
    <property type="match status" value="1"/>
</dbReference>